<protein>
    <submittedName>
        <fullName evidence="2">Uncharacterized protein</fullName>
    </submittedName>
</protein>
<accession>A0A2G9FYX8</accession>
<proteinExistence type="predicted"/>
<evidence type="ECO:0000313" key="2">
    <source>
        <dbReference type="EMBL" id="PIM98094.1"/>
    </source>
</evidence>
<dbReference type="EMBL" id="NKXS01008781">
    <property type="protein sequence ID" value="PIM98094.1"/>
    <property type="molecule type" value="Genomic_DNA"/>
</dbReference>
<feature type="compositionally biased region" description="Polar residues" evidence="1">
    <location>
        <begin position="82"/>
        <end position="92"/>
    </location>
</feature>
<feature type="compositionally biased region" description="Basic and acidic residues" evidence="1">
    <location>
        <begin position="93"/>
        <end position="103"/>
    </location>
</feature>
<feature type="region of interest" description="Disordered" evidence="1">
    <location>
        <begin position="82"/>
        <end position="103"/>
    </location>
</feature>
<organism evidence="2 3">
    <name type="scientific">Handroanthus impetiginosus</name>
    <dbReference type="NCBI Taxonomy" id="429701"/>
    <lineage>
        <taxon>Eukaryota</taxon>
        <taxon>Viridiplantae</taxon>
        <taxon>Streptophyta</taxon>
        <taxon>Embryophyta</taxon>
        <taxon>Tracheophyta</taxon>
        <taxon>Spermatophyta</taxon>
        <taxon>Magnoliopsida</taxon>
        <taxon>eudicotyledons</taxon>
        <taxon>Gunneridae</taxon>
        <taxon>Pentapetalae</taxon>
        <taxon>asterids</taxon>
        <taxon>lamiids</taxon>
        <taxon>Lamiales</taxon>
        <taxon>Bignoniaceae</taxon>
        <taxon>Crescentiina</taxon>
        <taxon>Tabebuia alliance</taxon>
        <taxon>Handroanthus</taxon>
    </lineage>
</organism>
<keyword evidence="3" id="KW-1185">Reference proteome</keyword>
<evidence type="ECO:0000313" key="3">
    <source>
        <dbReference type="Proteomes" id="UP000231279"/>
    </source>
</evidence>
<sequence length="116" mass="13127">MGITEDLRWTAAKLMKVGKFAVDSAVTESLRGGLQVYTILRGKLKGHPPSGHPSNNSNKKQHFVVVEEMQANLEKMQQDLNNLEQQTGLSTPTREEQDHHLVPEPLKKKIFIRSRL</sequence>
<dbReference type="Proteomes" id="UP000231279">
    <property type="component" value="Unassembled WGS sequence"/>
</dbReference>
<name>A0A2G9FYX8_9LAMI</name>
<reference evidence="3" key="1">
    <citation type="journal article" date="2018" name="Gigascience">
        <title>Genome assembly of the Pink Ipe (Handroanthus impetiginosus, Bignoniaceae), a highly valued, ecologically keystone Neotropical timber forest tree.</title>
        <authorList>
            <person name="Silva-Junior O.B."/>
            <person name="Grattapaglia D."/>
            <person name="Novaes E."/>
            <person name="Collevatti R.G."/>
        </authorList>
    </citation>
    <scope>NUCLEOTIDE SEQUENCE [LARGE SCALE GENOMIC DNA]</scope>
    <source>
        <strain evidence="3">cv. UFG-1</strain>
    </source>
</reference>
<dbReference type="OrthoDB" id="1577729at2759"/>
<dbReference type="AlphaFoldDB" id="A0A2G9FYX8"/>
<evidence type="ECO:0000256" key="1">
    <source>
        <dbReference type="SAM" id="MobiDB-lite"/>
    </source>
</evidence>
<comment type="caution">
    <text evidence="2">The sequence shown here is derived from an EMBL/GenBank/DDBJ whole genome shotgun (WGS) entry which is preliminary data.</text>
</comment>
<gene>
    <name evidence="2" type="ORF">CDL12_29426</name>
</gene>